<protein>
    <recommendedName>
        <fullName evidence="3">Helix-turn-helix domain-containing protein</fullName>
    </recommendedName>
</protein>
<proteinExistence type="predicted"/>
<dbReference type="InterPro" id="IPR036390">
    <property type="entry name" value="WH_DNA-bd_sf"/>
</dbReference>
<evidence type="ECO:0008006" key="3">
    <source>
        <dbReference type="Google" id="ProtNLM"/>
    </source>
</evidence>
<gene>
    <name evidence="1" type="ORF">Van01_52860</name>
</gene>
<sequence length="304" mass="33876">MASVLSLLGDAAGRPQGVPPFLRSAVRSNLPYEATRLLTPMFGPSASSIPHCLTPSVALCDVDFESHLNQIATAAHERLTEQVTELYGETTPDHWGWALRRPGRWVDAYVAMLRSVWEVFHPHWQRAQPLLDREIVRVGTASVRGALDAVLADINPRWRFRDESLLIPDRHPAHFALDGRRLVLTPTVSGVGASIFDPDMADMLWLGYPVPNLWRTWQEQRPGRRQDPLALVLGPMRATLLRHAGSGLSMSQLACLLHCAPSVVTYHCTSLVDAGLLYRERRGRQTHVRRTERGDALLDLLSGA</sequence>
<dbReference type="EMBL" id="BOOZ01000043">
    <property type="protein sequence ID" value="GIJ12072.1"/>
    <property type="molecule type" value="Genomic_DNA"/>
</dbReference>
<dbReference type="Gene3D" id="1.10.10.10">
    <property type="entry name" value="Winged helix-like DNA-binding domain superfamily/Winged helix DNA-binding domain"/>
    <property type="match status" value="1"/>
</dbReference>
<evidence type="ECO:0000313" key="2">
    <source>
        <dbReference type="Proteomes" id="UP000647017"/>
    </source>
</evidence>
<dbReference type="SUPFAM" id="SSF46785">
    <property type="entry name" value="Winged helix' DNA-binding domain"/>
    <property type="match status" value="1"/>
</dbReference>
<comment type="caution">
    <text evidence="1">The sequence shown here is derived from an EMBL/GenBank/DDBJ whole genome shotgun (WGS) entry which is preliminary data.</text>
</comment>
<dbReference type="Proteomes" id="UP000647017">
    <property type="component" value="Unassembled WGS sequence"/>
</dbReference>
<accession>A0ABQ4I2I3</accession>
<organism evidence="1 2">
    <name type="scientific">Micromonospora andamanensis</name>
    <dbReference type="NCBI Taxonomy" id="1287068"/>
    <lineage>
        <taxon>Bacteria</taxon>
        <taxon>Bacillati</taxon>
        <taxon>Actinomycetota</taxon>
        <taxon>Actinomycetes</taxon>
        <taxon>Micromonosporales</taxon>
        <taxon>Micromonosporaceae</taxon>
        <taxon>Micromonospora</taxon>
    </lineage>
</organism>
<dbReference type="InterPro" id="IPR036388">
    <property type="entry name" value="WH-like_DNA-bd_sf"/>
</dbReference>
<evidence type="ECO:0000313" key="1">
    <source>
        <dbReference type="EMBL" id="GIJ12072.1"/>
    </source>
</evidence>
<reference evidence="1 2" key="1">
    <citation type="submission" date="2021-01" db="EMBL/GenBank/DDBJ databases">
        <title>Whole genome shotgun sequence of Verrucosispora andamanensis NBRC 109075.</title>
        <authorList>
            <person name="Komaki H."/>
            <person name="Tamura T."/>
        </authorList>
    </citation>
    <scope>NUCLEOTIDE SEQUENCE [LARGE SCALE GENOMIC DNA]</scope>
    <source>
        <strain evidence="1 2">NBRC 109075</strain>
    </source>
</reference>
<keyword evidence="2" id="KW-1185">Reference proteome</keyword>
<name>A0ABQ4I2I3_9ACTN</name>